<comment type="similarity">
    <text evidence="1 4">Belongs to the plant LTP family.</text>
</comment>
<evidence type="ECO:0000256" key="4">
    <source>
        <dbReference type="RuleBase" id="RU000628"/>
    </source>
</evidence>
<accession>A0A165ZNR9</accession>
<gene>
    <name evidence="5" type="ORF">DCAR_0310194</name>
</gene>
<organism evidence="5 6">
    <name type="scientific">Daucus carota subsp. sativus</name>
    <name type="common">Carrot</name>
    <dbReference type="NCBI Taxonomy" id="79200"/>
    <lineage>
        <taxon>Eukaryota</taxon>
        <taxon>Viridiplantae</taxon>
        <taxon>Streptophyta</taxon>
        <taxon>Embryophyta</taxon>
        <taxon>Tracheophyta</taxon>
        <taxon>Spermatophyta</taxon>
        <taxon>Magnoliopsida</taxon>
        <taxon>eudicotyledons</taxon>
        <taxon>Gunneridae</taxon>
        <taxon>Pentapetalae</taxon>
        <taxon>asterids</taxon>
        <taxon>campanulids</taxon>
        <taxon>Apiales</taxon>
        <taxon>Apiaceae</taxon>
        <taxon>Apioideae</taxon>
        <taxon>Scandiceae</taxon>
        <taxon>Daucinae</taxon>
        <taxon>Daucus</taxon>
        <taxon>Daucus sect. Daucus</taxon>
    </lineage>
</organism>
<dbReference type="OrthoDB" id="1890443at2759"/>
<evidence type="ECO:0000256" key="1">
    <source>
        <dbReference type="ARBA" id="ARBA00009748"/>
    </source>
</evidence>
<keyword evidence="2 4" id="KW-0813">Transport</keyword>
<reference evidence="5" key="2">
    <citation type="submission" date="2022-03" db="EMBL/GenBank/DDBJ databases">
        <title>Draft title - Genomic analysis of global carrot germplasm unveils the trajectory of domestication and the origin of high carotenoid orange carrot.</title>
        <authorList>
            <person name="Iorizzo M."/>
            <person name="Ellison S."/>
            <person name="Senalik D."/>
            <person name="Macko-Podgorni A."/>
            <person name="Grzebelus D."/>
            <person name="Bostan H."/>
            <person name="Rolling W."/>
            <person name="Curaba J."/>
            <person name="Simon P."/>
        </authorList>
    </citation>
    <scope>NUCLEOTIDE SEQUENCE</scope>
    <source>
        <tissue evidence="5">Leaf</tissue>
    </source>
</reference>
<evidence type="ECO:0000256" key="3">
    <source>
        <dbReference type="ARBA" id="ARBA00023121"/>
    </source>
</evidence>
<dbReference type="Proteomes" id="UP000077755">
    <property type="component" value="Chromosome 3"/>
</dbReference>
<name>A0A165ZNR9_DAUCS</name>
<proteinExistence type="inferred from homology"/>
<dbReference type="Gene3D" id="1.10.110.10">
    <property type="entry name" value="Plant lipid-transfer and hydrophobic proteins"/>
    <property type="match status" value="1"/>
</dbReference>
<sequence length="143" mass="15019">MAKSLRIACLIMVLGMVADLMVDRGEALSCGDLGASISQCSPYATGAVGQPSPGCCSAVKGVYAMAKTSQDRKVLCNCLKQSSSAVHGVQLSNVAAIPQKCGVPVSFSPDPNFNCNSQVFQFLDFETDGLCKLAHTKSCYMIL</sequence>
<dbReference type="InterPro" id="IPR016140">
    <property type="entry name" value="Bifunc_inhib/LTP/seed_store"/>
</dbReference>
<dbReference type="GO" id="GO:0006869">
    <property type="term" value="P:lipid transport"/>
    <property type="evidence" value="ECO:0007669"/>
    <property type="project" value="InterPro"/>
</dbReference>
<keyword evidence="3 4" id="KW-0446">Lipid-binding</keyword>
<evidence type="ECO:0000313" key="5">
    <source>
        <dbReference type="EMBL" id="WOG90947.1"/>
    </source>
</evidence>
<dbReference type="OMA" id="CKLAHTK"/>
<dbReference type="GO" id="GO:0008289">
    <property type="term" value="F:lipid binding"/>
    <property type="evidence" value="ECO:0007669"/>
    <property type="project" value="UniProtKB-KW"/>
</dbReference>
<dbReference type="InterPro" id="IPR000528">
    <property type="entry name" value="Plant_nsLTP"/>
</dbReference>
<reference evidence="5" key="1">
    <citation type="journal article" date="2016" name="Nat. Genet.">
        <title>A high-quality carrot genome assembly provides new insights into carotenoid accumulation and asterid genome evolution.</title>
        <authorList>
            <person name="Iorizzo M."/>
            <person name="Ellison S."/>
            <person name="Senalik D."/>
            <person name="Zeng P."/>
            <person name="Satapoomin P."/>
            <person name="Huang J."/>
            <person name="Bowman M."/>
            <person name="Iovene M."/>
            <person name="Sanseverino W."/>
            <person name="Cavagnaro P."/>
            <person name="Yildiz M."/>
            <person name="Macko-Podgorni A."/>
            <person name="Moranska E."/>
            <person name="Grzebelus E."/>
            <person name="Grzebelus D."/>
            <person name="Ashrafi H."/>
            <person name="Zheng Z."/>
            <person name="Cheng S."/>
            <person name="Spooner D."/>
            <person name="Van Deynze A."/>
            <person name="Simon P."/>
        </authorList>
    </citation>
    <scope>NUCLEOTIDE SEQUENCE</scope>
    <source>
        <tissue evidence="5">Leaf</tissue>
    </source>
</reference>
<dbReference type="AlphaFoldDB" id="A0A165ZNR9"/>
<evidence type="ECO:0000313" key="6">
    <source>
        <dbReference type="Proteomes" id="UP000077755"/>
    </source>
</evidence>
<evidence type="ECO:0000256" key="2">
    <source>
        <dbReference type="ARBA" id="ARBA00022448"/>
    </source>
</evidence>
<dbReference type="PANTHER" id="PTHR33076">
    <property type="entry name" value="NON-SPECIFIC LIPID-TRANSFER PROTEIN 2-RELATED"/>
    <property type="match status" value="1"/>
</dbReference>
<dbReference type="Pfam" id="PF00234">
    <property type="entry name" value="Tryp_alpha_amyl"/>
    <property type="match status" value="1"/>
</dbReference>
<dbReference type="EMBL" id="CP093345">
    <property type="protein sequence ID" value="WOG90947.1"/>
    <property type="molecule type" value="Genomic_DNA"/>
</dbReference>
<dbReference type="SUPFAM" id="SSF47699">
    <property type="entry name" value="Bifunctional inhibitor/lipid-transfer protein/seed storage 2S albumin"/>
    <property type="match status" value="1"/>
</dbReference>
<dbReference type="Gramene" id="KZN00252">
    <property type="protein sequence ID" value="KZN00252"/>
    <property type="gene ID" value="DCAR_009006"/>
</dbReference>
<dbReference type="PRINTS" id="PR00382">
    <property type="entry name" value="LIPIDTRNSFER"/>
</dbReference>
<keyword evidence="6" id="KW-1185">Reference proteome</keyword>
<protein>
    <recommendedName>
        <fullName evidence="4">Non-specific lipid-transfer protein</fullName>
    </recommendedName>
</protein>
<comment type="function">
    <text evidence="4">Plant non-specific lipid-transfer proteins transfer phospholipids as well as galactolipids across membranes. May play a role in wax or cutin deposition in the cell walls of expanding epidermal cells and certain secretory tissues.</text>
</comment>
<dbReference type="CDD" id="cd01960">
    <property type="entry name" value="nsLTP1"/>
    <property type="match status" value="1"/>
</dbReference>
<dbReference type="InterPro" id="IPR036312">
    <property type="entry name" value="Bifun_inhib/LTP/seed_sf"/>
</dbReference>
<dbReference type="SMART" id="SM00499">
    <property type="entry name" value="AAI"/>
    <property type="match status" value="1"/>
</dbReference>